<organism evidence="1 2">
    <name type="scientific">Enterobacter cancerogenus</name>
    <dbReference type="NCBI Taxonomy" id="69218"/>
    <lineage>
        <taxon>Bacteria</taxon>
        <taxon>Pseudomonadati</taxon>
        <taxon>Pseudomonadota</taxon>
        <taxon>Gammaproteobacteria</taxon>
        <taxon>Enterobacterales</taxon>
        <taxon>Enterobacteriaceae</taxon>
        <taxon>Enterobacter</taxon>
        <taxon>Enterobacter cloacae complex</taxon>
    </lineage>
</organism>
<accession>A0ABX8KRM0</accession>
<evidence type="ECO:0000313" key="2">
    <source>
        <dbReference type="Proteomes" id="UP000683583"/>
    </source>
</evidence>
<dbReference type="EMBL" id="CP077290">
    <property type="protein sequence ID" value="QXA50773.1"/>
    <property type="molecule type" value="Genomic_DNA"/>
</dbReference>
<gene>
    <name evidence="1" type="ORF">I6L58_06995</name>
</gene>
<reference evidence="1 2" key="1">
    <citation type="submission" date="2021-06" db="EMBL/GenBank/DDBJ databases">
        <title>FDA dAtabase for Regulatory Grade micrObial Sequences (FDA-ARGOS): Supporting development and validation of Infectious Disease Dx tests.</title>
        <authorList>
            <person name="Sproer C."/>
            <person name="Gronow S."/>
            <person name="Severitt S."/>
            <person name="Schroder I."/>
            <person name="Tallon L."/>
            <person name="Sadzewicz L."/>
            <person name="Zhao X."/>
            <person name="Boylan J."/>
            <person name="Ott S."/>
            <person name="Bowen H."/>
            <person name="Vavikolanu K."/>
            <person name="Mehta A."/>
            <person name="Aluvathingal J."/>
            <person name="Nadendla S."/>
            <person name="Lowell S."/>
            <person name="Myers T."/>
            <person name="Yan Y."/>
        </authorList>
    </citation>
    <scope>NUCLEOTIDE SEQUENCE [LARGE SCALE GENOMIC DNA]</scope>
    <source>
        <strain evidence="1 2">FDAARGOS 1428</strain>
    </source>
</reference>
<proteinExistence type="predicted"/>
<sequence length="61" mass="6948">MNLTMKLIGEGYRSLKKKKAANRQPKEILMPGFLSTPGAWFPSFPQAKEIAKLFIPQTIRE</sequence>
<name>A0ABX8KRM0_9ENTR</name>
<keyword evidence="2" id="KW-1185">Reference proteome</keyword>
<protein>
    <submittedName>
        <fullName evidence="1">Uncharacterized protein</fullName>
    </submittedName>
</protein>
<dbReference type="RefSeq" id="WP_047345200.1">
    <property type="nucleotide sequence ID" value="NZ_CP077290.1"/>
</dbReference>
<dbReference type="Proteomes" id="UP000683583">
    <property type="component" value="Chromosome"/>
</dbReference>
<evidence type="ECO:0000313" key="1">
    <source>
        <dbReference type="EMBL" id="QXA50773.1"/>
    </source>
</evidence>